<accession>A0A291ATQ1</accession>
<evidence type="ECO:0000313" key="2">
    <source>
        <dbReference type="Proteomes" id="UP000204584"/>
    </source>
</evidence>
<dbReference type="GeneID" id="34568172"/>
<dbReference type="EMBL" id="KC977571">
    <property type="protein sequence ID" value="ATE82158.1"/>
    <property type="molecule type" value="Genomic_DNA"/>
</dbReference>
<keyword evidence="1" id="KW-0808">Transferase</keyword>
<gene>
    <name evidence="1" type="ORF">psal_cds_314</name>
</gene>
<protein>
    <submittedName>
        <fullName evidence="1">Protein kinase catalytic incomplete domain containing protein</fullName>
    </submittedName>
</protein>
<dbReference type="RefSeq" id="YP_009429997.1">
    <property type="nucleotide sequence ID" value="NC_022098.1"/>
</dbReference>
<reference evidence="1 2" key="1">
    <citation type="journal article" date="2013" name="Science">
        <title>Pandoraviruses: amoeba viruses with genomes up to 2.5 Mb reaching that of parasitic eukaryotes.</title>
        <authorList>
            <person name="Philippe N."/>
            <person name="Legendre M."/>
            <person name="Doutre G."/>
            <person name="Coute Y."/>
            <person name="Poirot O."/>
            <person name="Lescot M."/>
            <person name="Arslan D."/>
            <person name="Seltzer V."/>
            <person name="Bertaux L."/>
            <person name="Bruley C."/>
            <person name="Garin J."/>
            <person name="Claverie J.M."/>
            <person name="Abergel C."/>
        </authorList>
    </citation>
    <scope>NUCLEOTIDE SEQUENCE [LARGE SCALE GENOMIC DNA]</scope>
</reference>
<dbReference type="GO" id="GO:0016301">
    <property type="term" value="F:kinase activity"/>
    <property type="evidence" value="ECO:0007669"/>
    <property type="project" value="UniProtKB-KW"/>
</dbReference>
<evidence type="ECO:0000313" key="1">
    <source>
        <dbReference type="EMBL" id="ATE82158.1"/>
    </source>
</evidence>
<name>A0A291ATQ1_9VIRU</name>
<dbReference type="KEGG" id="vg:34568172"/>
<proteinExistence type="predicted"/>
<organism evidence="1 2">
    <name type="scientific">Pandoravirus salinus</name>
    <dbReference type="NCBI Taxonomy" id="1349410"/>
    <lineage>
        <taxon>Viruses</taxon>
        <taxon>Pandoravirus</taxon>
    </lineage>
</organism>
<keyword evidence="1" id="KW-0418">Kinase</keyword>
<dbReference type="Proteomes" id="UP000204584">
    <property type="component" value="Segment"/>
</dbReference>
<sequence length="194" mass="21296">MQRISMPRLFYTDDCSDCRLALAHTHTTTSFAMRRVLSALCRRPVAPAADEDDDRVFCDAGTPRIPTAQPDPDACSGQADDRRLASVLRSASRDGHVFIVPRDVDSRSVEVWRLSLDRKQPSLTRPSVGVKCDRASLCVDRASSFVVRGRTSDGLDFRVVVAVDGSGGVVGWLCRSPRRAPCLCPRACFVCVRA</sequence>
<keyword evidence="2" id="KW-1185">Reference proteome</keyword>